<feature type="domain" description="EAL" evidence="1">
    <location>
        <begin position="1"/>
        <end position="242"/>
    </location>
</feature>
<dbReference type="Gene3D" id="3.20.20.450">
    <property type="entry name" value="EAL domain"/>
    <property type="match status" value="1"/>
</dbReference>
<dbReference type="EMBL" id="JAWJAV010000002">
    <property type="protein sequence ID" value="MDV2620869.1"/>
    <property type="molecule type" value="Genomic_DNA"/>
</dbReference>
<dbReference type="InterPro" id="IPR035919">
    <property type="entry name" value="EAL_sf"/>
</dbReference>
<dbReference type="InterPro" id="IPR050706">
    <property type="entry name" value="Cyclic-di-GMP_PDE-like"/>
</dbReference>
<protein>
    <submittedName>
        <fullName evidence="2">EAL domain-containing protein</fullName>
    </submittedName>
</protein>
<dbReference type="SUPFAM" id="SSF141868">
    <property type="entry name" value="EAL domain-like"/>
    <property type="match status" value="1"/>
</dbReference>
<evidence type="ECO:0000313" key="3">
    <source>
        <dbReference type="Proteomes" id="UP001280897"/>
    </source>
</evidence>
<reference evidence="2" key="2">
    <citation type="submission" date="2023-10" db="EMBL/GenBank/DDBJ databases">
        <authorList>
            <person name="Khurajog B."/>
        </authorList>
    </citation>
    <scope>NUCLEOTIDE SEQUENCE</scope>
    <source>
        <strain evidence="2">BF9</strain>
    </source>
</reference>
<dbReference type="PANTHER" id="PTHR33121:SF70">
    <property type="entry name" value="SIGNALING PROTEIN YKOW"/>
    <property type="match status" value="1"/>
</dbReference>
<gene>
    <name evidence="2" type="ORF">R0G89_03880</name>
</gene>
<dbReference type="Proteomes" id="UP001280897">
    <property type="component" value="Unassembled WGS sequence"/>
</dbReference>
<sequence length="242" mass="28416">MDELEAAVDKLCFYEQPIFAVNNEDTKGKLQEYELLLRKAGEDNKFPAVLFKEYIRNNESNRIFCNWMANELKELVKNKPDQYFSFNIDPQQLLYPSTIEALKALIPYQKTLMVEITEAIPSKRYFDQYYNNSMIEPIKQVHELGFRIAIDDVSSGMNSFNIVREYGEYIDRIKLSLLQLRNVSKDLVQETVMLWRSMAIDNQIDLIIEGIDNLSVSDWLVDNSIKLQQGYYWGRPRAIEKN</sequence>
<dbReference type="Pfam" id="PF00563">
    <property type="entry name" value="EAL"/>
    <property type="match status" value="1"/>
</dbReference>
<evidence type="ECO:0000259" key="1">
    <source>
        <dbReference type="PROSITE" id="PS50883"/>
    </source>
</evidence>
<dbReference type="AlphaFoldDB" id="A0AAW8YH92"/>
<reference evidence="2" key="1">
    <citation type="journal article" date="2023" name="PeerJ">
        <title>Selection and evaluation of lactic acid bacteria from chicken feces in Thailand as potential probiotics.</title>
        <authorList>
            <person name="Khurajog B."/>
            <person name="Disastra Y."/>
            <person name="Lawwyne L.D."/>
            <person name="Sirichokchatchawan W."/>
            <person name="Niyomtham W."/>
            <person name="Yindee J."/>
            <person name="Hampson D.J."/>
            <person name="Prapasarakul N."/>
        </authorList>
    </citation>
    <scope>NUCLEOTIDE SEQUENCE</scope>
    <source>
        <strain evidence="2">BF9</strain>
    </source>
</reference>
<dbReference type="RefSeq" id="WP_008841960.1">
    <property type="nucleotide sequence ID" value="NZ_CP050079.1"/>
</dbReference>
<evidence type="ECO:0000313" key="2">
    <source>
        <dbReference type="EMBL" id="MDV2620869.1"/>
    </source>
</evidence>
<accession>A0AAW8YH92</accession>
<dbReference type="PANTHER" id="PTHR33121">
    <property type="entry name" value="CYCLIC DI-GMP PHOSPHODIESTERASE PDEF"/>
    <property type="match status" value="1"/>
</dbReference>
<comment type="caution">
    <text evidence="2">The sequence shown here is derived from an EMBL/GenBank/DDBJ whole genome shotgun (WGS) entry which is preliminary data.</text>
</comment>
<organism evidence="2 3">
    <name type="scientific">Pediococcus acidilactici</name>
    <dbReference type="NCBI Taxonomy" id="1254"/>
    <lineage>
        <taxon>Bacteria</taxon>
        <taxon>Bacillati</taxon>
        <taxon>Bacillota</taxon>
        <taxon>Bacilli</taxon>
        <taxon>Lactobacillales</taxon>
        <taxon>Lactobacillaceae</taxon>
        <taxon>Pediococcus</taxon>
        <taxon>Pediococcus acidilactici group</taxon>
    </lineage>
</organism>
<dbReference type="GeneID" id="57366752"/>
<dbReference type="InterPro" id="IPR001633">
    <property type="entry name" value="EAL_dom"/>
</dbReference>
<dbReference type="SMART" id="SM00052">
    <property type="entry name" value="EAL"/>
    <property type="match status" value="1"/>
</dbReference>
<dbReference type="GO" id="GO:0071111">
    <property type="term" value="F:cyclic-guanylate-specific phosphodiesterase activity"/>
    <property type="evidence" value="ECO:0007669"/>
    <property type="project" value="InterPro"/>
</dbReference>
<name>A0AAW8YH92_PEDAC</name>
<proteinExistence type="predicted"/>
<dbReference type="PROSITE" id="PS50883">
    <property type="entry name" value="EAL"/>
    <property type="match status" value="1"/>
</dbReference>